<evidence type="ECO:0000256" key="3">
    <source>
        <dbReference type="ARBA" id="ARBA00022989"/>
    </source>
</evidence>
<evidence type="ECO:0000256" key="1">
    <source>
        <dbReference type="ARBA" id="ARBA00004141"/>
    </source>
</evidence>
<feature type="transmembrane region" description="Helical" evidence="5">
    <location>
        <begin position="109"/>
        <end position="124"/>
    </location>
</feature>
<dbReference type="GO" id="GO:0016020">
    <property type="term" value="C:membrane"/>
    <property type="evidence" value="ECO:0007669"/>
    <property type="project" value="UniProtKB-SubCell"/>
</dbReference>
<name>A0A0S2F4Z2_LYSAN</name>
<dbReference type="AlphaFoldDB" id="A0A0S2F4Z2"/>
<dbReference type="PANTHER" id="PTHR37422">
    <property type="entry name" value="TEICHURONIC ACID BIOSYNTHESIS PROTEIN TUAE"/>
    <property type="match status" value="1"/>
</dbReference>
<reference evidence="7 8" key="1">
    <citation type="journal article" date="2015" name="BMC Genomics">
        <title>Comparative genomics and metabolic profiling of the genus Lysobacter.</title>
        <authorList>
            <person name="de Bruijn I."/>
            <person name="Cheng X."/>
            <person name="de Jager V."/>
            <person name="Exposito R.G."/>
            <person name="Watrous J."/>
            <person name="Patel N."/>
            <person name="Postma J."/>
            <person name="Dorrestein P.C."/>
            <person name="Kobayashi D."/>
            <person name="Raaijmakers J.M."/>
        </authorList>
    </citation>
    <scope>NUCLEOTIDE SEQUENCE [LARGE SCALE GENOMIC DNA]</scope>
    <source>
        <strain evidence="7 8">76</strain>
    </source>
</reference>
<dbReference type="KEGG" id="lab:LA76x_0367"/>
<keyword evidence="2 5" id="KW-0812">Transmembrane</keyword>
<dbReference type="Proteomes" id="UP000060787">
    <property type="component" value="Chromosome"/>
</dbReference>
<gene>
    <name evidence="7" type="ORF">LA76x_0367</name>
</gene>
<feature type="transmembrane region" description="Helical" evidence="5">
    <location>
        <begin position="336"/>
        <end position="360"/>
    </location>
</feature>
<evidence type="ECO:0000313" key="7">
    <source>
        <dbReference type="EMBL" id="ALN78529.1"/>
    </source>
</evidence>
<dbReference type="GO" id="GO:0016874">
    <property type="term" value="F:ligase activity"/>
    <property type="evidence" value="ECO:0007669"/>
    <property type="project" value="UniProtKB-KW"/>
</dbReference>
<dbReference type="InterPro" id="IPR007016">
    <property type="entry name" value="O-antigen_ligase-rel_domated"/>
</dbReference>
<feature type="transmembrane region" description="Helical" evidence="5">
    <location>
        <begin position="233"/>
        <end position="253"/>
    </location>
</feature>
<sequence>MPQPQVPDVSFRPEPLAGEPRRLALARRTLEIALFCLPALLISTPWGLLPFTALALAAFLMAPGRIAHGYREIGAALRPLLLMAVAVAVIVAVSTFLHDVRWREADNRLRLLTLPFFALMAYAYRPSRRWLWAGALVGLAGAFAVAVYQVVGGMDRAAGWTANAIVYAEAVIALIVLAVFCRPSGELLWTTAACALGVVTVALSGSRGTWPGVLIVLLIGLLVSGGRARRVSWAVLATLALGAVAALWIGPLAEQTRIEELRSDVHRLKEGDNASSLGARLNLLSLAGQTFVEHPLDGIGVGSFGRAVSALPECRPPVARVGFCRLTHAHSDVPEWAATMGLPGLLAILAVYLLPLVLFVRRLRALPAGRSRASALGGLVLVLVYIASGLTQSMFAHQLVASFYAVAVGLLYGFSLREARSDDSGP</sequence>
<keyword evidence="8" id="KW-1185">Reference proteome</keyword>
<dbReference type="Pfam" id="PF04932">
    <property type="entry name" value="Wzy_C"/>
    <property type="match status" value="1"/>
</dbReference>
<evidence type="ECO:0000256" key="4">
    <source>
        <dbReference type="ARBA" id="ARBA00023136"/>
    </source>
</evidence>
<keyword evidence="7" id="KW-0436">Ligase</keyword>
<dbReference type="PATRIC" id="fig|84531.8.peg.374"/>
<feature type="domain" description="O-antigen ligase-related" evidence="6">
    <location>
        <begin position="192"/>
        <end position="348"/>
    </location>
</feature>
<feature type="transmembrane region" description="Helical" evidence="5">
    <location>
        <begin position="80"/>
        <end position="97"/>
    </location>
</feature>
<dbReference type="RefSeq" id="WP_082647616.1">
    <property type="nucleotide sequence ID" value="NZ_CP011129.1"/>
</dbReference>
<dbReference type="PANTHER" id="PTHR37422:SF23">
    <property type="entry name" value="TEICHURONIC ACID BIOSYNTHESIS PROTEIN TUAE"/>
    <property type="match status" value="1"/>
</dbReference>
<feature type="transmembrane region" description="Helical" evidence="5">
    <location>
        <begin position="396"/>
        <end position="414"/>
    </location>
</feature>
<evidence type="ECO:0000256" key="5">
    <source>
        <dbReference type="SAM" id="Phobius"/>
    </source>
</evidence>
<feature type="transmembrane region" description="Helical" evidence="5">
    <location>
        <begin position="372"/>
        <end position="390"/>
    </location>
</feature>
<accession>A0A0S2F4Z2</accession>
<keyword evidence="3 5" id="KW-1133">Transmembrane helix</keyword>
<proteinExistence type="predicted"/>
<evidence type="ECO:0000256" key="2">
    <source>
        <dbReference type="ARBA" id="ARBA00022692"/>
    </source>
</evidence>
<dbReference type="eggNOG" id="COG3307">
    <property type="taxonomic scope" value="Bacteria"/>
</dbReference>
<dbReference type="STRING" id="84531.LA76x_0367"/>
<keyword evidence="4 5" id="KW-0472">Membrane</keyword>
<feature type="transmembrane region" description="Helical" evidence="5">
    <location>
        <begin position="209"/>
        <end position="226"/>
    </location>
</feature>
<protein>
    <submittedName>
        <fullName evidence="7">O-Antigen ligase family protein</fullName>
    </submittedName>
</protein>
<organism evidence="7 8">
    <name type="scientific">Lysobacter antibioticus</name>
    <dbReference type="NCBI Taxonomy" id="84531"/>
    <lineage>
        <taxon>Bacteria</taxon>
        <taxon>Pseudomonadati</taxon>
        <taxon>Pseudomonadota</taxon>
        <taxon>Gammaproteobacteria</taxon>
        <taxon>Lysobacterales</taxon>
        <taxon>Lysobacteraceae</taxon>
        <taxon>Lysobacter</taxon>
    </lineage>
</organism>
<comment type="subcellular location">
    <subcellularLocation>
        <location evidence="1">Membrane</location>
        <topology evidence="1">Multi-pass membrane protein</topology>
    </subcellularLocation>
</comment>
<feature type="transmembrane region" description="Helical" evidence="5">
    <location>
        <begin position="187"/>
        <end position="203"/>
    </location>
</feature>
<evidence type="ECO:0000259" key="6">
    <source>
        <dbReference type="Pfam" id="PF04932"/>
    </source>
</evidence>
<evidence type="ECO:0000313" key="8">
    <source>
        <dbReference type="Proteomes" id="UP000060787"/>
    </source>
</evidence>
<feature type="transmembrane region" description="Helical" evidence="5">
    <location>
        <begin position="32"/>
        <end position="60"/>
    </location>
</feature>
<dbReference type="InterPro" id="IPR051533">
    <property type="entry name" value="WaaL-like"/>
</dbReference>
<feature type="transmembrane region" description="Helical" evidence="5">
    <location>
        <begin position="157"/>
        <end position="180"/>
    </location>
</feature>
<dbReference type="EMBL" id="CP011129">
    <property type="protein sequence ID" value="ALN78529.1"/>
    <property type="molecule type" value="Genomic_DNA"/>
</dbReference>
<feature type="transmembrane region" description="Helical" evidence="5">
    <location>
        <begin position="131"/>
        <end position="151"/>
    </location>
</feature>